<dbReference type="InterPro" id="IPR015943">
    <property type="entry name" value="WD40/YVTN_repeat-like_dom_sf"/>
</dbReference>
<dbReference type="PANTHER" id="PTHR19872:SF7">
    <property type="entry name" value="F-BOX AND WD REPEAT DOMAIN CONTAINING PROTEIN 10B-RELATED"/>
    <property type="match status" value="1"/>
</dbReference>
<proteinExistence type="predicted"/>
<evidence type="ECO:0000256" key="3">
    <source>
        <dbReference type="PROSITE-ProRule" id="PRU00221"/>
    </source>
</evidence>
<dbReference type="SMART" id="SM00320">
    <property type="entry name" value="WD40"/>
    <property type="match status" value="4"/>
</dbReference>
<feature type="compositionally biased region" description="Basic and acidic residues" evidence="4">
    <location>
        <begin position="1039"/>
        <end position="1055"/>
    </location>
</feature>
<evidence type="ECO:0000313" key="5">
    <source>
        <dbReference type="EMBL" id="KAK0133528.1"/>
    </source>
</evidence>
<evidence type="ECO:0000256" key="4">
    <source>
        <dbReference type="SAM" id="MobiDB-lite"/>
    </source>
</evidence>
<feature type="region of interest" description="Disordered" evidence="4">
    <location>
        <begin position="887"/>
        <end position="987"/>
    </location>
</feature>
<gene>
    <name evidence="5" type="primary">Fbxw10</name>
    <name evidence="5" type="ORF">N1851_030948</name>
</gene>
<feature type="compositionally biased region" description="Basic and acidic residues" evidence="4">
    <location>
        <begin position="978"/>
        <end position="987"/>
    </location>
</feature>
<evidence type="ECO:0000256" key="1">
    <source>
        <dbReference type="ARBA" id="ARBA00022574"/>
    </source>
</evidence>
<dbReference type="PANTHER" id="PTHR19872">
    <property type="entry name" value="UBIQUITIN LIGASE SPECIFICITY FACTOR/HREP PROTEIN"/>
    <property type="match status" value="1"/>
</dbReference>
<accession>A0AA47M4H7</accession>
<dbReference type="CDD" id="cd22136">
    <property type="entry name" value="F-box_FBXW10"/>
    <property type="match status" value="1"/>
</dbReference>
<dbReference type="PROSITE" id="PS50294">
    <property type="entry name" value="WD_REPEATS_REGION"/>
    <property type="match status" value="1"/>
</dbReference>
<feature type="region of interest" description="Disordered" evidence="4">
    <location>
        <begin position="1024"/>
        <end position="1055"/>
    </location>
</feature>
<feature type="compositionally biased region" description="Pro residues" evidence="4">
    <location>
        <begin position="892"/>
        <end position="909"/>
    </location>
</feature>
<dbReference type="InterPro" id="IPR001680">
    <property type="entry name" value="WD40_rpt"/>
</dbReference>
<dbReference type="Pfam" id="PF00400">
    <property type="entry name" value="WD40"/>
    <property type="match status" value="2"/>
</dbReference>
<comment type="caution">
    <text evidence="5">The sequence shown here is derived from an EMBL/GenBank/DDBJ whole genome shotgun (WGS) entry which is preliminary data.</text>
</comment>
<dbReference type="EMBL" id="JAOPHQ010005982">
    <property type="protein sequence ID" value="KAK0133528.1"/>
    <property type="molecule type" value="Genomic_DNA"/>
</dbReference>
<feature type="repeat" description="WD" evidence="3">
    <location>
        <begin position="434"/>
        <end position="475"/>
    </location>
</feature>
<dbReference type="Gene3D" id="1.20.1280.50">
    <property type="match status" value="1"/>
</dbReference>
<feature type="compositionally biased region" description="Basic and acidic residues" evidence="4">
    <location>
        <begin position="952"/>
        <end position="963"/>
    </location>
</feature>
<dbReference type="Proteomes" id="UP001174136">
    <property type="component" value="Unassembled WGS sequence"/>
</dbReference>
<evidence type="ECO:0000313" key="6">
    <source>
        <dbReference type="Proteomes" id="UP001174136"/>
    </source>
</evidence>
<dbReference type="PROSITE" id="PS50082">
    <property type="entry name" value="WD_REPEATS_2"/>
    <property type="match status" value="1"/>
</dbReference>
<reference evidence="5" key="1">
    <citation type="journal article" date="2023" name="Front. Mar. Sci.">
        <title>A new Merluccius polli reference genome to investigate the effects of global change in West African waters.</title>
        <authorList>
            <person name="Mateo J.L."/>
            <person name="Blanco-Fernandez C."/>
            <person name="Garcia-Vazquez E."/>
            <person name="Machado-Schiaffino G."/>
        </authorList>
    </citation>
    <scope>NUCLEOTIDE SEQUENCE</scope>
    <source>
        <strain evidence="5">C29</strain>
        <tissue evidence="5">Fin</tissue>
    </source>
</reference>
<protein>
    <submittedName>
        <fullName evidence="5">F-box/WD repeat-containing protein 10</fullName>
    </submittedName>
</protein>
<evidence type="ECO:0000256" key="2">
    <source>
        <dbReference type="ARBA" id="ARBA00022737"/>
    </source>
</evidence>
<dbReference type="InterPro" id="IPR036322">
    <property type="entry name" value="WD40_repeat_dom_sf"/>
</dbReference>
<keyword evidence="2" id="KW-0677">Repeat</keyword>
<name>A0AA47M4H7_MERPO</name>
<feature type="compositionally biased region" description="Polar residues" evidence="4">
    <location>
        <begin position="1024"/>
        <end position="1035"/>
    </location>
</feature>
<keyword evidence="6" id="KW-1185">Reference proteome</keyword>
<sequence>MMIGTRRHGSPKSGGFRCESRREEDGLRNCGRCAPCRLAAALADSAAWMARAGRAAKGAFLAGLLARCRSVAVHEGIRDGLRAISGKDLTYARSKRPGSADDVTTTTTMMTTRWSRQPSGADMAETFSWFSRSPDWVKSSYVTRVLSLCDTGLLRVLANLNDVLLARQRRACLVRHDCASSFRSEDRPHLELLRQAGSVFGPVDLCGSKNDTKGPARLTSASPRRKGAWLGKEEACEDHGPDSEDPALTVLPCSSASMSGVSRHRDFIRCLPVHLAKMILGLLDKFTLRCCRHVSQHWQYLTEDLALDENAKKLVKNQVMIMQSNRNKKVISDVYAKVVEVLVPMEADEDGEVSSGSQKVELFGGAYSDVRTQAVRMEERNVYCGLFSVTTLLEKEDPHRVVHYEGGRLVAIGSKDRIVRLLSVASKKEVAPVLRGHVGSVRTVLLCEDRDLVISAGYDLSIRCWSLKTSECVALLSGHTWHHQLPGRPQLPPRLRGQRLQVWNLQKGKCLGHLKWKHAGPVQCVRIAALLVYSSCAKGLVKIWDVENASLLRVLDGHRSSVKCLFFDRWHLLSGDADGQVLAWSTHCKASKCLMTFTHPMEVRSLALAYLRVVTGCVDGQVRVFSFLTGDCLRVIKAGSKLNPILSVHFHGINVLVNTTSSLQLFQFVNVSWEYQSAAGAQPTEALTLSGAGAASRGSAPSRFPHDAVRAERVPLVGSPCRKVYDRGDAGSGRAELTHQARCLSTGRMRRARESQQEFLRPCSWSDQHSHRQSRAYLDPQPEFRTQPPSALSPGRPASRRAPESIWTHRLTSKDISSTNPFTAKELTKTETSVSASERAASQRIRKRGPHHRLTTDCILLRVNAIQQAHGGGGEAALNMELNAGLRDAWGSPPPPSRPPFPLTSPEPPHGAHKSAFRPPPPTHLGQQNHRTGRTQPIAKDQNGANAFRTRAHSDTGVRRCHADGFPASQNQVGQYPRGKERPHTAVPERRTTRFATRAKSEPQLLQHSFTKAARKGLERRVNFQTSHAPAQTSPAMDPLRERGGFRLLTDDQLK</sequence>
<organism evidence="5 6">
    <name type="scientific">Merluccius polli</name>
    <name type="common">Benguela hake</name>
    <name type="synonym">Merluccius cadenati</name>
    <dbReference type="NCBI Taxonomy" id="89951"/>
    <lineage>
        <taxon>Eukaryota</taxon>
        <taxon>Metazoa</taxon>
        <taxon>Chordata</taxon>
        <taxon>Craniata</taxon>
        <taxon>Vertebrata</taxon>
        <taxon>Euteleostomi</taxon>
        <taxon>Actinopterygii</taxon>
        <taxon>Neopterygii</taxon>
        <taxon>Teleostei</taxon>
        <taxon>Neoteleostei</taxon>
        <taxon>Acanthomorphata</taxon>
        <taxon>Zeiogadaria</taxon>
        <taxon>Gadariae</taxon>
        <taxon>Gadiformes</taxon>
        <taxon>Gadoidei</taxon>
        <taxon>Merlucciidae</taxon>
        <taxon>Merluccius</taxon>
    </lineage>
</organism>
<dbReference type="SUPFAM" id="SSF50978">
    <property type="entry name" value="WD40 repeat-like"/>
    <property type="match status" value="1"/>
</dbReference>
<keyword evidence="1 3" id="KW-0853">WD repeat</keyword>
<dbReference type="AlphaFoldDB" id="A0AA47M4H7"/>
<feature type="region of interest" description="Disordered" evidence="4">
    <location>
        <begin position="760"/>
        <end position="850"/>
    </location>
</feature>
<dbReference type="InterPro" id="IPR036047">
    <property type="entry name" value="F-box-like_dom_sf"/>
</dbReference>
<dbReference type="SUPFAM" id="SSF81383">
    <property type="entry name" value="F-box domain"/>
    <property type="match status" value="1"/>
</dbReference>
<dbReference type="InterPro" id="IPR051075">
    <property type="entry name" value="SCF_subunit_WD-repeat"/>
</dbReference>
<dbReference type="Gene3D" id="2.130.10.10">
    <property type="entry name" value="YVTN repeat-like/Quinoprotein amine dehydrogenase"/>
    <property type="match status" value="2"/>
</dbReference>